<comment type="caution">
    <text evidence="2">The sequence shown here is derived from an EMBL/GenBank/DDBJ whole genome shotgun (WGS) entry which is preliminary data.</text>
</comment>
<dbReference type="EMBL" id="WBVX01000046">
    <property type="protein sequence ID" value="KAB2676534.1"/>
    <property type="molecule type" value="Genomic_DNA"/>
</dbReference>
<dbReference type="InterPro" id="IPR033788">
    <property type="entry name" value="VbhA-like"/>
</dbReference>
<gene>
    <name evidence="2" type="ORF">F9L08_26440</name>
</gene>
<feature type="domain" description="Antitoxin VbhA" evidence="1">
    <location>
        <begin position="20"/>
        <end position="64"/>
    </location>
</feature>
<evidence type="ECO:0000259" key="1">
    <source>
        <dbReference type="Pfam" id="PF18495"/>
    </source>
</evidence>
<protein>
    <recommendedName>
        <fullName evidence="1">Antitoxin VbhA domain-containing protein</fullName>
    </recommendedName>
</protein>
<accession>A0A6L3YCD1</accession>
<reference evidence="2 3" key="1">
    <citation type="submission" date="2019-09" db="EMBL/GenBank/DDBJ databases">
        <title>Taxonomic organization of the family Brucellaceae based on a phylogenomic approach.</title>
        <authorList>
            <person name="Leclercq S."/>
            <person name="Cloeckaert A."/>
            <person name="Zygmunt M.S."/>
        </authorList>
    </citation>
    <scope>NUCLEOTIDE SEQUENCE [LARGE SCALE GENOMIC DNA]</scope>
    <source>
        <strain evidence="2 3">WS1830</strain>
    </source>
</reference>
<dbReference type="AlphaFoldDB" id="A0A6L3YCD1"/>
<dbReference type="InterPro" id="IPR041535">
    <property type="entry name" value="VbhA"/>
</dbReference>
<name>A0A6L3YCD1_9HYPH</name>
<organism evidence="2 3">
    <name type="scientific">Brucella tritici</name>
    <dbReference type="NCBI Taxonomy" id="94626"/>
    <lineage>
        <taxon>Bacteria</taxon>
        <taxon>Pseudomonadati</taxon>
        <taxon>Pseudomonadota</taxon>
        <taxon>Alphaproteobacteria</taxon>
        <taxon>Hyphomicrobiales</taxon>
        <taxon>Brucellaceae</taxon>
        <taxon>Brucella/Ochrobactrum group</taxon>
        <taxon>Brucella</taxon>
    </lineage>
</organism>
<dbReference type="Gene3D" id="1.10.8.1050">
    <property type="entry name" value="Antitoxin VbhA-like"/>
    <property type="match status" value="1"/>
</dbReference>
<dbReference type="InterPro" id="IPR043038">
    <property type="entry name" value="VbhA_sf"/>
</dbReference>
<evidence type="ECO:0000313" key="2">
    <source>
        <dbReference type="EMBL" id="KAB2676534.1"/>
    </source>
</evidence>
<evidence type="ECO:0000313" key="3">
    <source>
        <dbReference type="Proteomes" id="UP000481643"/>
    </source>
</evidence>
<proteinExistence type="predicted"/>
<dbReference type="Proteomes" id="UP000481643">
    <property type="component" value="Unassembled WGS sequence"/>
</dbReference>
<dbReference type="Pfam" id="PF18495">
    <property type="entry name" value="VbhA"/>
    <property type="match status" value="1"/>
</dbReference>
<sequence>MALAYKTHTPAISAEEMERRRKYVRRAIRSNAMEGAAHGADINPILDAYISGEIEASDIIVRIKELRGR</sequence>
<dbReference type="RefSeq" id="WP_151654000.1">
    <property type="nucleotide sequence ID" value="NZ_WBVX01000046.1"/>
</dbReference>
<dbReference type="CDD" id="cd11586">
    <property type="entry name" value="VbhA_like"/>
    <property type="match status" value="1"/>
</dbReference>